<feature type="compositionally biased region" description="Basic and acidic residues" evidence="1">
    <location>
        <begin position="71"/>
        <end position="83"/>
    </location>
</feature>
<proteinExistence type="predicted"/>
<dbReference type="InterPro" id="IPR019034">
    <property type="entry name" value="UPF0390"/>
</dbReference>
<feature type="region of interest" description="Disordered" evidence="1">
    <location>
        <begin position="71"/>
        <end position="92"/>
    </location>
</feature>
<dbReference type="AlphaFoldDB" id="A0A484G9C6"/>
<evidence type="ECO:0000313" key="2">
    <source>
        <dbReference type="EMBL" id="TDZ26882.1"/>
    </source>
</evidence>
<name>A0A484G9C6_COLOR</name>
<keyword evidence="3" id="KW-1185">Reference proteome</keyword>
<protein>
    <submittedName>
        <fullName evidence="2">UPF0390 protein</fullName>
    </submittedName>
</protein>
<dbReference type="Pfam" id="PF09495">
    <property type="entry name" value="DUF2462"/>
    <property type="match status" value="1"/>
</dbReference>
<dbReference type="OrthoDB" id="5239630at2759"/>
<comment type="caution">
    <text evidence="2">The sequence shown here is derived from an EMBL/GenBank/DDBJ whole genome shotgun (WGS) entry which is preliminary data.</text>
</comment>
<feature type="compositionally biased region" description="Polar residues" evidence="1">
    <location>
        <begin position="1"/>
        <end position="12"/>
    </location>
</feature>
<accession>A0A484G9C6</accession>
<sequence>MAQGGLKSSSRPAPTGKPKQKQVKNASRVAKPQKAKHGLAADKMQKKFAAGLVNKTEKLLGERAGHLELIGKGKKAKKEEKGLAKGGSRKYG</sequence>
<organism evidence="2 3">
    <name type="scientific">Colletotrichum orbiculare (strain 104-T / ATCC 96160 / CBS 514.97 / LARS 414 / MAFF 240422)</name>
    <name type="common">Cucumber anthracnose fungus</name>
    <name type="synonym">Colletotrichum lagenarium</name>
    <dbReference type="NCBI Taxonomy" id="1213857"/>
    <lineage>
        <taxon>Eukaryota</taxon>
        <taxon>Fungi</taxon>
        <taxon>Dikarya</taxon>
        <taxon>Ascomycota</taxon>
        <taxon>Pezizomycotina</taxon>
        <taxon>Sordariomycetes</taxon>
        <taxon>Hypocreomycetidae</taxon>
        <taxon>Glomerellales</taxon>
        <taxon>Glomerellaceae</taxon>
        <taxon>Colletotrichum</taxon>
        <taxon>Colletotrichum orbiculare species complex</taxon>
    </lineage>
</organism>
<gene>
    <name evidence="2" type="ORF">Cob_v000258</name>
</gene>
<dbReference type="Proteomes" id="UP000014480">
    <property type="component" value="Unassembled WGS sequence"/>
</dbReference>
<evidence type="ECO:0000313" key="3">
    <source>
        <dbReference type="Proteomes" id="UP000014480"/>
    </source>
</evidence>
<dbReference type="STRING" id="1213857.A0A484G9C6"/>
<feature type="region of interest" description="Disordered" evidence="1">
    <location>
        <begin position="1"/>
        <end position="42"/>
    </location>
</feature>
<reference evidence="3" key="2">
    <citation type="journal article" date="2019" name="Mol. Plant Microbe Interact.">
        <title>Genome sequence resources for four phytopathogenic fungi from the Colletotrichum orbiculare species complex.</title>
        <authorList>
            <person name="Gan P."/>
            <person name="Tsushima A."/>
            <person name="Narusaka M."/>
            <person name="Narusaka Y."/>
            <person name="Takano Y."/>
            <person name="Kubo Y."/>
            <person name="Shirasu K."/>
        </authorList>
    </citation>
    <scope>GENOME REANNOTATION</scope>
    <source>
        <strain evidence="3">104-T / ATCC 96160 / CBS 514.97 / LARS 414 / MAFF 240422</strain>
    </source>
</reference>
<dbReference type="EMBL" id="AMCV02000001">
    <property type="protein sequence ID" value="TDZ26882.1"/>
    <property type="molecule type" value="Genomic_DNA"/>
</dbReference>
<evidence type="ECO:0000256" key="1">
    <source>
        <dbReference type="SAM" id="MobiDB-lite"/>
    </source>
</evidence>
<reference evidence="3" key="1">
    <citation type="journal article" date="2013" name="New Phytol.">
        <title>Comparative genomic and transcriptomic analyses reveal the hemibiotrophic stage shift of Colletotrichum fungi.</title>
        <authorList>
            <person name="Gan P."/>
            <person name="Ikeda K."/>
            <person name="Irieda H."/>
            <person name="Narusaka M."/>
            <person name="O'Connell R.J."/>
            <person name="Narusaka Y."/>
            <person name="Takano Y."/>
            <person name="Kubo Y."/>
            <person name="Shirasu K."/>
        </authorList>
    </citation>
    <scope>NUCLEOTIDE SEQUENCE [LARGE SCALE GENOMIC DNA]</scope>
    <source>
        <strain evidence="3">104-T / ATCC 96160 / CBS 514.97 / LARS 414 / MAFF 240422</strain>
    </source>
</reference>